<protein>
    <submittedName>
        <fullName evidence="2">AP endonuclease</fullName>
    </submittedName>
</protein>
<dbReference type="InterPro" id="IPR013022">
    <property type="entry name" value="Xyl_isomerase-like_TIM-brl"/>
</dbReference>
<keyword evidence="3" id="KW-1185">Reference proteome</keyword>
<gene>
    <name evidence="2" type="ORF">X474_27795</name>
</gene>
<evidence type="ECO:0000313" key="2">
    <source>
        <dbReference type="EMBL" id="KIX10740.1"/>
    </source>
</evidence>
<keyword evidence="2" id="KW-0255">Endonuclease</keyword>
<proteinExistence type="predicted"/>
<reference evidence="2 3" key="1">
    <citation type="submission" date="2013-11" db="EMBL/GenBank/DDBJ databases">
        <title>Metagenomic analysis of a methanogenic consortium involved in long chain n-alkane degradation.</title>
        <authorList>
            <person name="Davidova I.A."/>
            <person name="Callaghan A.V."/>
            <person name="Wawrik B."/>
            <person name="Pruitt S."/>
            <person name="Marks C."/>
            <person name="Duncan K.E."/>
            <person name="Suflita J.M."/>
        </authorList>
    </citation>
    <scope>NUCLEOTIDE SEQUENCE [LARGE SCALE GENOMIC DNA]</scope>
    <source>
        <strain evidence="2 3">SPR</strain>
    </source>
</reference>
<dbReference type="Pfam" id="PF01261">
    <property type="entry name" value="AP_endonuc_2"/>
    <property type="match status" value="1"/>
</dbReference>
<evidence type="ECO:0000259" key="1">
    <source>
        <dbReference type="Pfam" id="PF01261"/>
    </source>
</evidence>
<dbReference type="Proteomes" id="UP000032233">
    <property type="component" value="Unassembled WGS sequence"/>
</dbReference>
<evidence type="ECO:0000313" key="3">
    <source>
        <dbReference type="Proteomes" id="UP000032233"/>
    </source>
</evidence>
<comment type="caution">
    <text evidence="2">The sequence shown here is derived from an EMBL/GenBank/DDBJ whole genome shotgun (WGS) entry which is preliminary data.</text>
</comment>
<dbReference type="STRING" id="1429043.X474_27795"/>
<accession>A0A0D2JMM7</accession>
<dbReference type="InterPro" id="IPR036237">
    <property type="entry name" value="Xyl_isomerase-like_sf"/>
</dbReference>
<dbReference type="EMBL" id="AZAC01000083">
    <property type="protein sequence ID" value="KIX10740.1"/>
    <property type="molecule type" value="Genomic_DNA"/>
</dbReference>
<dbReference type="SUPFAM" id="SSF51658">
    <property type="entry name" value="Xylose isomerase-like"/>
    <property type="match status" value="1"/>
</dbReference>
<dbReference type="GO" id="GO:0004519">
    <property type="term" value="F:endonuclease activity"/>
    <property type="evidence" value="ECO:0007669"/>
    <property type="project" value="UniProtKB-KW"/>
</dbReference>
<dbReference type="Gene3D" id="3.20.20.150">
    <property type="entry name" value="Divalent-metal-dependent TIM barrel enzymes"/>
    <property type="match status" value="1"/>
</dbReference>
<dbReference type="AlphaFoldDB" id="A0A0D2JMM7"/>
<name>A0A0D2JMM7_9BACT</name>
<feature type="domain" description="Xylose isomerase-like TIM barrel" evidence="1">
    <location>
        <begin position="12"/>
        <end position="107"/>
    </location>
</feature>
<keyword evidence="2" id="KW-0378">Hydrolase</keyword>
<keyword evidence="2" id="KW-0540">Nuclease</keyword>
<organism evidence="2 3">
    <name type="scientific">Dethiosulfatarculus sandiegensis</name>
    <dbReference type="NCBI Taxonomy" id="1429043"/>
    <lineage>
        <taxon>Bacteria</taxon>
        <taxon>Pseudomonadati</taxon>
        <taxon>Thermodesulfobacteriota</taxon>
        <taxon>Desulfarculia</taxon>
        <taxon>Desulfarculales</taxon>
        <taxon>Desulfarculaceae</taxon>
        <taxon>Dethiosulfatarculus</taxon>
    </lineage>
</organism>
<dbReference type="InParanoid" id="A0A0D2JMM7"/>
<sequence length="124" mass="13813">MALENTFEPGPQVLEAVLERLGKGPGLGFCLDVGHAMSFGRASLAEWWQGLKGHLLEMHLHDNLGDDDRHLPPGWGKADWPGLRSRLDAQEKLPVLTLEPHQEPYLWASLRGLLKLWGDPFGSD</sequence>